<dbReference type="STRING" id="404433.BTW07_03025"/>
<reference evidence="1 2" key="1">
    <citation type="submission" date="2016-12" db="EMBL/GenBank/DDBJ databases">
        <title>Draft genome sequences of strains Salinicola socius SMB35, Salinicola sp. MH3R3-1 and Chromohalobacter sp. SMB17 from the Verkhnekamsk potash mining region of Russia.</title>
        <authorList>
            <person name="Mavrodi D.V."/>
            <person name="Olsson B.E."/>
            <person name="Korsakova E.S."/>
            <person name="Pyankova A."/>
            <person name="Mavrodi O.V."/>
            <person name="Plotnikova E.G."/>
        </authorList>
    </citation>
    <scope>NUCLEOTIDE SEQUENCE [LARGE SCALE GENOMIC DNA]</scope>
    <source>
        <strain evidence="1 2">SMB35</strain>
    </source>
</reference>
<dbReference type="SUPFAM" id="SSF103025">
    <property type="entry name" value="Folate-binding domain"/>
    <property type="match status" value="1"/>
</dbReference>
<dbReference type="InterPro" id="IPR045179">
    <property type="entry name" value="YgfZ/GcvT"/>
</dbReference>
<protein>
    <submittedName>
        <fullName evidence="1">Uncharacterized protein</fullName>
    </submittedName>
</protein>
<gene>
    <name evidence="1" type="ORF">BTW07_03025</name>
</gene>
<keyword evidence="2" id="KW-1185">Reference proteome</keyword>
<sequence>MDDWLAHLSILECDGPDAARFLQGQTSANIDHADGEFAPLTAFCTPKGRMIANAEVLKVAAERYWLLLDGSLAAPLATQLGKYAPFYKMTLRHREDLALIGMIGEPESWVGNATLPVLPDLDWHMSRQGDTVALRHPANRPRFLLILPISEVPSRWQAANLDVHGATTAQWRHADIEAGVAWLTAEHSDTFLPQMINWEALGGISFRKGCYTGQEIVARAHFRGQVKRRLQIAMLEGTSAPAIGADIRSADDKRVGEIFQAAIGEDATHCDALVVLNTSQTDASALFVGDRNLTLRELPYPLERLDPEKVVGA</sequence>
<dbReference type="GO" id="GO:0016226">
    <property type="term" value="P:iron-sulfur cluster assembly"/>
    <property type="evidence" value="ECO:0007669"/>
    <property type="project" value="TreeGrafter"/>
</dbReference>
<accession>A0A1Q8SVI3</accession>
<dbReference type="PIRSF" id="PIRSF006487">
    <property type="entry name" value="GcvT"/>
    <property type="match status" value="1"/>
</dbReference>
<dbReference type="OrthoDB" id="9796287at2"/>
<name>A0A1Q8SVI3_9GAMM</name>
<dbReference type="Proteomes" id="UP000186878">
    <property type="component" value="Unassembled WGS sequence"/>
</dbReference>
<organism evidence="1 2">
    <name type="scientific">Salinicola socius</name>
    <dbReference type="NCBI Taxonomy" id="404433"/>
    <lineage>
        <taxon>Bacteria</taxon>
        <taxon>Pseudomonadati</taxon>
        <taxon>Pseudomonadota</taxon>
        <taxon>Gammaproteobacteria</taxon>
        <taxon>Oceanospirillales</taxon>
        <taxon>Halomonadaceae</taxon>
        <taxon>Salinicola</taxon>
    </lineage>
</organism>
<proteinExistence type="predicted"/>
<comment type="caution">
    <text evidence="1">The sequence shown here is derived from an EMBL/GenBank/DDBJ whole genome shotgun (WGS) entry which is preliminary data.</text>
</comment>
<dbReference type="Gene3D" id="3.30.70.1400">
    <property type="entry name" value="Aminomethyltransferase beta-barrel domains"/>
    <property type="match status" value="1"/>
</dbReference>
<dbReference type="AlphaFoldDB" id="A0A1Q8SVI3"/>
<dbReference type="PANTHER" id="PTHR22602">
    <property type="entry name" value="TRANSFERASE CAF17, MITOCHONDRIAL-RELATED"/>
    <property type="match status" value="1"/>
</dbReference>
<dbReference type="InterPro" id="IPR017703">
    <property type="entry name" value="YgfZ/GCV_T_CS"/>
</dbReference>
<dbReference type="PANTHER" id="PTHR22602:SF0">
    <property type="entry name" value="TRANSFERASE CAF17, MITOCHONDRIAL-RELATED"/>
    <property type="match status" value="1"/>
</dbReference>
<dbReference type="EMBL" id="MSDO01000003">
    <property type="protein sequence ID" value="OLO05465.1"/>
    <property type="molecule type" value="Genomic_DNA"/>
</dbReference>
<dbReference type="RefSeq" id="WP_075568686.1">
    <property type="nucleotide sequence ID" value="NZ_MSDO01000003.1"/>
</dbReference>
<evidence type="ECO:0000313" key="2">
    <source>
        <dbReference type="Proteomes" id="UP000186878"/>
    </source>
</evidence>
<dbReference type="NCBIfam" id="TIGR03317">
    <property type="entry name" value="ygfZ_signature"/>
    <property type="match status" value="1"/>
</dbReference>
<evidence type="ECO:0000313" key="1">
    <source>
        <dbReference type="EMBL" id="OLO05465.1"/>
    </source>
</evidence>
<dbReference type="Gene3D" id="2.40.30.160">
    <property type="match status" value="1"/>
</dbReference>
<dbReference type="Gene3D" id="3.30.70.1630">
    <property type="match status" value="1"/>
</dbReference>